<keyword evidence="4 9" id="KW-0067">ATP-binding</keyword>
<organism evidence="9 10">
    <name type="scientific">Natronococcus pandeyae</name>
    <dbReference type="NCBI Taxonomy" id="2055836"/>
    <lineage>
        <taxon>Archaea</taxon>
        <taxon>Methanobacteriati</taxon>
        <taxon>Methanobacteriota</taxon>
        <taxon>Stenosarchaea group</taxon>
        <taxon>Halobacteria</taxon>
        <taxon>Halobacteriales</taxon>
        <taxon>Natrialbaceae</taxon>
        <taxon>Natronococcus</taxon>
    </lineage>
</organism>
<dbReference type="PROSITE" id="PS00211">
    <property type="entry name" value="ABC_TRANSPORTER_1"/>
    <property type="match status" value="1"/>
</dbReference>
<feature type="region of interest" description="Disordered" evidence="7">
    <location>
        <begin position="244"/>
        <end position="270"/>
    </location>
</feature>
<evidence type="ECO:0000256" key="5">
    <source>
        <dbReference type="ARBA" id="ARBA00022967"/>
    </source>
</evidence>
<keyword evidence="3" id="KW-0547">Nucleotide-binding</keyword>
<dbReference type="GO" id="GO:0005524">
    <property type="term" value="F:ATP binding"/>
    <property type="evidence" value="ECO:0007669"/>
    <property type="project" value="UniProtKB-KW"/>
</dbReference>
<dbReference type="CDD" id="cd03256">
    <property type="entry name" value="ABC_PhnC_transporter"/>
    <property type="match status" value="1"/>
</dbReference>
<dbReference type="Pfam" id="PF00005">
    <property type="entry name" value="ABC_tran"/>
    <property type="match status" value="1"/>
</dbReference>
<evidence type="ECO:0000256" key="4">
    <source>
        <dbReference type="ARBA" id="ARBA00022840"/>
    </source>
</evidence>
<evidence type="ECO:0000256" key="3">
    <source>
        <dbReference type="ARBA" id="ARBA00022741"/>
    </source>
</evidence>
<dbReference type="InterPro" id="IPR003593">
    <property type="entry name" value="AAA+_ATPase"/>
</dbReference>
<evidence type="ECO:0000313" key="10">
    <source>
        <dbReference type="Proteomes" id="UP000766904"/>
    </source>
</evidence>
<evidence type="ECO:0000259" key="8">
    <source>
        <dbReference type="PROSITE" id="PS50893"/>
    </source>
</evidence>
<dbReference type="PANTHER" id="PTHR43166:SF6">
    <property type="entry name" value="PHOSPHONATES IMPORT ATP-BINDING PROTEIN PHNC"/>
    <property type="match status" value="1"/>
</dbReference>
<gene>
    <name evidence="9" type="primary">phnC</name>
    <name evidence="9" type="ORF">CV102_24245</name>
</gene>
<dbReference type="InterPro" id="IPR027417">
    <property type="entry name" value="P-loop_NTPase"/>
</dbReference>
<accession>A0A8J8TPX0</accession>
<keyword evidence="1" id="KW-0813">Transport</keyword>
<evidence type="ECO:0000256" key="6">
    <source>
        <dbReference type="ARBA" id="ARBA00023136"/>
    </source>
</evidence>
<dbReference type="NCBIfam" id="TIGR02315">
    <property type="entry name" value="ABC_phnC"/>
    <property type="match status" value="1"/>
</dbReference>
<proteinExistence type="predicted"/>
<dbReference type="RefSeq" id="WP_148860557.1">
    <property type="nucleotide sequence ID" value="NZ_PHNJ01000022.1"/>
</dbReference>
<dbReference type="EMBL" id="PHNJ01000022">
    <property type="protein sequence ID" value="TYL36144.1"/>
    <property type="molecule type" value="Genomic_DNA"/>
</dbReference>
<keyword evidence="5" id="KW-1278">Translocase</keyword>
<dbReference type="SMART" id="SM00382">
    <property type="entry name" value="AAA"/>
    <property type="match status" value="1"/>
</dbReference>
<dbReference type="GO" id="GO:0016887">
    <property type="term" value="F:ATP hydrolysis activity"/>
    <property type="evidence" value="ECO:0007669"/>
    <property type="project" value="InterPro"/>
</dbReference>
<keyword evidence="2" id="KW-1003">Cell membrane</keyword>
<dbReference type="AlphaFoldDB" id="A0A8J8TPX0"/>
<evidence type="ECO:0000256" key="2">
    <source>
        <dbReference type="ARBA" id="ARBA00022475"/>
    </source>
</evidence>
<dbReference type="SUPFAM" id="SSF52540">
    <property type="entry name" value="P-loop containing nucleoside triphosphate hydrolases"/>
    <property type="match status" value="1"/>
</dbReference>
<dbReference type="PROSITE" id="PS50893">
    <property type="entry name" value="ABC_TRANSPORTER_2"/>
    <property type="match status" value="1"/>
</dbReference>
<dbReference type="GO" id="GO:0015416">
    <property type="term" value="F:ABC-type phosphonate transporter activity"/>
    <property type="evidence" value="ECO:0007669"/>
    <property type="project" value="InterPro"/>
</dbReference>
<dbReference type="InterPro" id="IPR003439">
    <property type="entry name" value="ABC_transporter-like_ATP-bd"/>
</dbReference>
<keyword evidence="6" id="KW-0472">Membrane</keyword>
<name>A0A8J8TPX0_9EURY</name>
<evidence type="ECO:0000313" key="9">
    <source>
        <dbReference type="EMBL" id="TYL36144.1"/>
    </source>
</evidence>
<dbReference type="Proteomes" id="UP000766904">
    <property type="component" value="Unassembled WGS sequence"/>
</dbReference>
<sequence>MLSIENLTKVYPTGDRALENVSLEIGGRETTAIIGPSGAGKSTLIRCINRLTEPTSGRIVLDGTDVTSLNKKELRKARLDMGMVFQEYNLVERLTVMENVLSGRLGEVNTWQAFRRQFPPDAVEHAYDTLETVGLAGFEDKRADELSGGQRQRVGIARAVVQEPKILLADEPTSSLDPETSRAVMELLTDIAEAENIPVLINIHEVDLAVEYADRIVGITDGEVSFEGEPDELVEEAEDRIYRSDSVSKTGRKGNDDEALDNLGTELREI</sequence>
<dbReference type="InterPro" id="IPR050086">
    <property type="entry name" value="MetN_ABC_transporter-like"/>
</dbReference>
<dbReference type="GO" id="GO:0016020">
    <property type="term" value="C:membrane"/>
    <property type="evidence" value="ECO:0007669"/>
    <property type="project" value="InterPro"/>
</dbReference>
<evidence type="ECO:0000256" key="1">
    <source>
        <dbReference type="ARBA" id="ARBA00022448"/>
    </source>
</evidence>
<evidence type="ECO:0000256" key="7">
    <source>
        <dbReference type="SAM" id="MobiDB-lite"/>
    </source>
</evidence>
<keyword evidence="10" id="KW-1185">Reference proteome</keyword>
<protein>
    <submittedName>
        <fullName evidence="9">Phosphonate ABC transporter ATP-binding protein</fullName>
    </submittedName>
</protein>
<dbReference type="OrthoDB" id="302885at2157"/>
<feature type="domain" description="ABC transporter" evidence="8">
    <location>
        <begin position="2"/>
        <end position="246"/>
    </location>
</feature>
<dbReference type="InterPro" id="IPR017871">
    <property type="entry name" value="ABC_transporter-like_CS"/>
</dbReference>
<dbReference type="InterPro" id="IPR012693">
    <property type="entry name" value="ABC_transpr_PhnC"/>
</dbReference>
<dbReference type="PANTHER" id="PTHR43166">
    <property type="entry name" value="AMINO ACID IMPORT ATP-BINDING PROTEIN"/>
    <property type="match status" value="1"/>
</dbReference>
<dbReference type="Gene3D" id="3.40.50.300">
    <property type="entry name" value="P-loop containing nucleotide triphosphate hydrolases"/>
    <property type="match status" value="1"/>
</dbReference>
<reference evidence="9" key="1">
    <citation type="submission" date="2017-11" db="EMBL/GenBank/DDBJ databases">
        <authorList>
            <person name="Kajale S.C."/>
            <person name="Sharma A."/>
        </authorList>
    </citation>
    <scope>NUCLEOTIDE SEQUENCE</scope>
    <source>
        <strain evidence="9">LS1_42</strain>
    </source>
</reference>
<comment type="caution">
    <text evidence="9">The sequence shown here is derived from an EMBL/GenBank/DDBJ whole genome shotgun (WGS) entry which is preliminary data.</text>
</comment>